<dbReference type="EMBL" id="CP023994">
    <property type="protein sequence ID" value="AWR21227.1"/>
    <property type="molecule type" value="Genomic_DNA"/>
</dbReference>
<dbReference type="Proteomes" id="UP000246894">
    <property type="component" value="Chromosome"/>
</dbReference>
<reference evidence="2 3" key="1">
    <citation type="submission" date="2017-10" db="EMBL/GenBank/DDBJ databases">
        <title>Genome of an Actinobacterium that displays light-enhanced growth.</title>
        <authorList>
            <person name="Maresca J.A."/>
            <person name="Hempel P."/>
            <person name="Shevchenko O."/>
            <person name="Miller K.J."/>
            <person name="Hahn M.W."/>
        </authorList>
    </citation>
    <scope>NUCLEOTIDE SEQUENCE [LARGE SCALE GENOMIC DNA]</scope>
    <source>
        <strain evidence="2 3">MWH-Mo1</strain>
    </source>
</reference>
<dbReference type="OrthoDB" id="1253990at2"/>
<keyword evidence="3" id="KW-1185">Reference proteome</keyword>
<sequence length="152" mass="15463">MTVELIERLTHRGLTVAIAESLTGGLLCAALTEVPGASAVIRGGVVAYATDLKASMLDVPHELLDTVGAVDADVALEMAAGVASKLGADIGISTTGVAGPEPQDGKAVGTVFIACVWGKKRVVEELSLSGTRNEIRSLTVHAALRMLASAVS</sequence>
<proteinExistence type="predicted"/>
<evidence type="ECO:0000313" key="2">
    <source>
        <dbReference type="EMBL" id="AWR21227.1"/>
    </source>
</evidence>
<dbReference type="AlphaFoldDB" id="A0A2Z3RWL2"/>
<dbReference type="InterPro" id="IPR036653">
    <property type="entry name" value="CinA-like_C"/>
</dbReference>
<dbReference type="SUPFAM" id="SSF142433">
    <property type="entry name" value="CinA-like"/>
    <property type="match status" value="1"/>
</dbReference>
<organism evidence="2 3">
    <name type="scientific">Aurantimicrobium photophilum</name>
    <dbReference type="NCBI Taxonomy" id="1987356"/>
    <lineage>
        <taxon>Bacteria</taxon>
        <taxon>Bacillati</taxon>
        <taxon>Actinomycetota</taxon>
        <taxon>Actinomycetes</taxon>
        <taxon>Micrococcales</taxon>
        <taxon>Microbacteriaceae</taxon>
        <taxon>Aurantimicrobium</taxon>
    </lineage>
</organism>
<evidence type="ECO:0000313" key="3">
    <source>
        <dbReference type="Proteomes" id="UP000246894"/>
    </source>
</evidence>
<name>A0A2Z3RWL2_9MICO</name>
<accession>A0A2Z3RWL2</accession>
<gene>
    <name evidence="2" type="ORF">AURMO_00616</name>
</gene>
<dbReference type="RefSeq" id="WP_110233090.1">
    <property type="nucleotide sequence ID" value="NZ_CP023994.1"/>
</dbReference>
<protein>
    <submittedName>
        <fullName evidence="2">Competence-damage inducible protein</fullName>
    </submittedName>
</protein>
<dbReference type="InterPro" id="IPR008136">
    <property type="entry name" value="CinA_C"/>
</dbReference>
<dbReference type="KEGG" id="aum:AURMO_00616"/>
<feature type="domain" description="CinA C-terminal" evidence="1">
    <location>
        <begin position="4"/>
        <end position="149"/>
    </location>
</feature>
<dbReference type="NCBIfam" id="TIGR00199">
    <property type="entry name" value="PncC_domain"/>
    <property type="match status" value="1"/>
</dbReference>
<dbReference type="Gene3D" id="3.90.950.20">
    <property type="entry name" value="CinA-like"/>
    <property type="match status" value="1"/>
</dbReference>
<evidence type="ECO:0000259" key="1">
    <source>
        <dbReference type="Pfam" id="PF02464"/>
    </source>
</evidence>
<dbReference type="Pfam" id="PF02464">
    <property type="entry name" value="CinA"/>
    <property type="match status" value="1"/>
</dbReference>